<dbReference type="OrthoDB" id="6373411at2759"/>
<organism evidence="7 8">
    <name type="scientific">Penaeus vannamei</name>
    <name type="common">Whiteleg shrimp</name>
    <name type="synonym">Litopenaeus vannamei</name>
    <dbReference type="NCBI Taxonomy" id="6689"/>
    <lineage>
        <taxon>Eukaryota</taxon>
        <taxon>Metazoa</taxon>
        <taxon>Ecdysozoa</taxon>
        <taxon>Arthropoda</taxon>
        <taxon>Crustacea</taxon>
        <taxon>Multicrustacea</taxon>
        <taxon>Malacostraca</taxon>
        <taxon>Eumalacostraca</taxon>
        <taxon>Eucarida</taxon>
        <taxon>Decapoda</taxon>
        <taxon>Dendrobranchiata</taxon>
        <taxon>Penaeoidea</taxon>
        <taxon>Penaeidae</taxon>
        <taxon>Penaeus</taxon>
    </lineage>
</organism>
<dbReference type="Gene3D" id="1.20.1250.20">
    <property type="entry name" value="MFS general substrate transporter like domains"/>
    <property type="match status" value="1"/>
</dbReference>
<keyword evidence="8" id="KW-1185">Reference proteome</keyword>
<dbReference type="GO" id="GO:0016020">
    <property type="term" value="C:membrane"/>
    <property type="evidence" value="ECO:0007669"/>
    <property type="project" value="UniProtKB-SubCell"/>
</dbReference>
<evidence type="ECO:0000256" key="2">
    <source>
        <dbReference type="ARBA" id="ARBA00022692"/>
    </source>
</evidence>
<keyword evidence="2 6" id="KW-0812">Transmembrane</keyword>
<reference evidence="7 8" key="1">
    <citation type="submission" date="2018-04" db="EMBL/GenBank/DDBJ databases">
        <authorList>
            <person name="Zhang X."/>
            <person name="Yuan J."/>
            <person name="Li F."/>
            <person name="Xiang J."/>
        </authorList>
    </citation>
    <scope>NUCLEOTIDE SEQUENCE [LARGE SCALE GENOMIC DNA]</scope>
    <source>
        <tissue evidence="7">Muscle</tissue>
    </source>
</reference>
<sequence length="235" mass="24878">MTTLKTELKNILRQLLFFSGRPGCAPSPPSCTSTTSWWAFGLSLGGGTLSADPFLYMALSGLVEVPANTVVVPVIARFARRTLSIFFFVVSGAALLALPFMPSGHAWAAVSLAMVGKMSITFTFNILFLFASEVFPTEVRTRGMGTSLMMSRIGAMVAPFVTESMGSVYPWAPSVVFGASSVVAGLATLALPETQGAALPDTISRFEARSRAREVVKDPRVPAGGLEGEDGEQSN</sequence>
<feature type="region of interest" description="Disordered" evidence="5">
    <location>
        <begin position="214"/>
        <end position="235"/>
    </location>
</feature>
<feature type="transmembrane region" description="Helical" evidence="6">
    <location>
        <begin position="83"/>
        <end position="101"/>
    </location>
</feature>
<comment type="subcellular location">
    <subcellularLocation>
        <location evidence="1">Membrane</location>
        <topology evidence="1">Multi-pass membrane protein</topology>
    </subcellularLocation>
</comment>
<name>A0A423SII1_PENVA</name>
<evidence type="ECO:0000313" key="7">
    <source>
        <dbReference type="EMBL" id="ROT63995.1"/>
    </source>
</evidence>
<reference evidence="7 8" key="2">
    <citation type="submission" date="2019-01" db="EMBL/GenBank/DDBJ databases">
        <title>The decoding of complex shrimp genome reveals the adaptation for benthos swimmer, frequently molting mechanism and breeding impact on genome.</title>
        <authorList>
            <person name="Sun Y."/>
            <person name="Gao Y."/>
            <person name="Yu Y."/>
        </authorList>
    </citation>
    <scope>NUCLEOTIDE SEQUENCE [LARGE SCALE GENOMIC DNA]</scope>
    <source>
        <tissue evidence="7">Muscle</tissue>
    </source>
</reference>
<protein>
    <submittedName>
        <fullName evidence="7">Organic cation transporter protein</fullName>
    </submittedName>
</protein>
<feature type="transmembrane region" description="Helical" evidence="6">
    <location>
        <begin position="54"/>
        <end position="76"/>
    </location>
</feature>
<evidence type="ECO:0000313" key="8">
    <source>
        <dbReference type="Proteomes" id="UP000283509"/>
    </source>
</evidence>
<evidence type="ECO:0000256" key="4">
    <source>
        <dbReference type="ARBA" id="ARBA00023136"/>
    </source>
</evidence>
<keyword evidence="4 6" id="KW-0472">Membrane</keyword>
<dbReference type="Proteomes" id="UP000283509">
    <property type="component" value="Unassembled WGS sequence"/>
</dbReference>
<evidence type="ECO:0000256" key="3">
    <source>
        <dbReference type="ARBA" id="ARBA00022989"/>
    </source>
</evidence>
<dbReference type="Pfam" id="PF00083">
    <property type="entry name" value="Sugar_tr"/>
    <property type="match status" value="1"/>
</dbReference>
<comment type="caution">
    <text evidence="7">The sequence shown here is derived from an EMBL/GenBank/DDBJ whole genome shotgun (WGS) entry which is preliminary data.</text>
</comment>
<gene>
    <name evidence="7" type="ORF">C7M84_018084</name>
</gene>
<dbReference type="AlphaFoldDB" id="A0A423SII1"/>
<dbReference type="InterPro" id="IPR005828">
    <property type="entry name" value="MFS_sugar_transport-like"/>
</dbReference>
<dbReference type="SUPFAM" id="SSF103473">
    <property type="entry name" value="MFS general substrate transporter"/>
    <property type="match status" value="1"/>
</dbReference>
<evidence type="ECO:0000256" key="1">
    <source>
        <dbReference type="ARBA" id="ARBA00004141"/>
    </source>
</evidence>
<proteinExistence type="predicted"/>
<dbReference type="InterPro" id="IPR036259">
    <property type="entry name" value="MFS_trans_sf"/>
</dbReference>
<feature type="transmembrane region" description="Helical" evidence="6">
    <location>
        <begin position="107"/>
        <end position="131"/>
    </location>
</feature>
<evidence type="ECO:0000256" key="6">
    <source>
        <dbReference type="SAM" id="Phobius"/>
    </source>
</evidence>
<dbReference type="PANTHER" id="PTHR24064">
    <property type="entry name" value="SOLUTE CARRIER FAMILY 22 MEMBER"/>
    <property type="match status" value="1"/>
</dbReference>
<dbReference type="EMBL" id="QCYY01003346">
    <property type="protein sequence ID" value="ROT63995.1"/>
    <property type="molecule type" value="Genomic_DNA"/>
</dbReference>
<accession>A0A423SII1</accession>
<keyword evidence="3 6" id="KW-1133">Transmembrane helix</keyword>
<dbReference type="GO" id="GO:0022857">
    <property type="term" value="F:transmembrane transporter activity"/>
    <property type="evidence" value="ECO:0007669"/>
    <property type="project" value="InterPro"/>
</dbReference>
<evidence type="ECO:0000256" key="5">
    <source>
        <dbReference type="SAM" id="MobiDB-lite"/>
    </source>
</evidence>